<sequence length="477" mass="53600">MVKRGRSKVVDDAELLPHDTKREKRSDSKVGILNLKAASPEQAELSTIPVLYSQAVHLKIWAIANKALLYTSPPSLFPEYTEPGGSGYVYRDAAFWTSGFFPGSLYLLLERMRKHSHILRQACEANTSLPHVLSVEFACRWWTENLHTNATLLGTHDLGFLVMPWARPAVEMLNDARSLQTIVTAARTLAARFDARVGCLRSWDVCETKVYSFSDTSKDFLVIIDNMMNLDLLFYAASKTNDVTLYETARSHALKSQQAHVRSDFSTTHVINFDPTTGKIKQRLTNQGMAHESCWSRGQAWAIAGFVETFLWTREETFLDTARGCADYFLRRLPASKIPPWDFDASAQSCQPPDTSAAMIAAYGMLLIHKALVSRGERQSPYLVYALQIAEAVCKEHMNQPASGKKVYEEVKTVEKDIGVKEVRLEVSIGSGDTILNGATINNFEHAPRRWANHGLVYADYYFMLFGNKLLELGFLP</sequence>
<evidence type="ECO:0008006" key="6">
    <source>
        <dbReference type="Google" id="ProtNLM"/>
    </source>
</evidence>
<evidence type="ECO:0000256" key="3">
    <source>
        <dbReference type="SAM" id="MobiDB-lite"/>
    </source>
</evidence>
<reference evidence="4 5" key="1">
    <citation type="submission" date="2015-01" db="EMBL/GenBank/DDBJ databases">
        <title>The Genome Sequence of Ochroconis gallopava CBS43764.</title>
        <authorList>
            <consortium name="The Broad Institute Genomics Platform"/>
            <person name="Cuomo C."/>
            <person name="de Hoog S."/>
            <person name="Gorbushina A."/>
            <person name="Stielow B."/>
            <person name="Teixiera M."/>
            <person name="Abouelleil A."/>
            <person name="Chapman S.B."/>
            <person name="Priest M."/>
            <person name="Young S.K."/>
            <person name="Wortman J."/>
            <person name="Nusbaum C."/>
            <person name="Birren B."/>
        </authorList>
    </citation>
    <scope>NUCLEOTIDE SEQUENCE [LARGE SCALE GENOMIC DNA]</scope>
    <source>
        <strain evidence="4 5">CBS 43764</strain>
    </source>
</reference>
<name>A0A0D2B0Z1_9PEZI</name>
<dbReference type="HOGENOM" id="CLU_027158_2_0_1"/>
<dbReference type="Proteomes" id="UP000053259">
    <property type="component" value="Unassembled WGS sequence"/>
</dbReference>
<dbReference type="SUPFAM" id="SSF48208">
    <property type="entry name" value="Six-hairpin glycosidases"/>
    <property type="match status" value="1"/>
</dbReference>
<dbReference type="Gene3D" id="1.50.10.10">
    <property type="match status" value="1"/>
</dbReference>
<dbReference type="InterPro" id="IPR008928">
    <property type="entry name" value="6-hairpin_glycosidase_sf"/>
</dbReference>
<accession>A0A0D2B0Z1</accession>
<dbReference type="VEuPathDB" id="FungiDB:PV09_04149"/>
<comment type="similarity">
    <text evidence="2">Belongs to the glycosyl hydrolase 88 family.</text>
</comment>
<dbReference type="OrthoDB" id="2317065at2759"/>
<evidence type="ECO:0000256" key="1">
    <source>
        <dbReference type="ARBA" id="ARBA00022801"/>
    </source>
</evidence>
<dbReference type="InterPro" id="IPR052369">
    <property type="entry name" value="UG_Glycosaminoglycan_Hydrolase"/>
</dbReference>
<dbReference type="AlphaFoldDB" id="A0A0D2B0Z1"/>
<evidence type="ECO:0000256" key="2">
    <source>
        <dbReference type="ARBA" id="ARBA00038358"/>
    </source>
</evidence>
<keyword evidence="5" id="KW-1185">Reference proteome</keyword>
<dbReference type="GO" id="GO:0052757">
    <property type="term" value="F:chondroitin hydrolase activity"/>
    <property type="evidence" value="ECO:0007669"/>
    <property type="project" value="TreeGrafter"/>
</dbReference>
<organism evidence="4 5">
    <name type="scientific">Verruconis gallopava</name>
    <dbReference type="NCBI Taxonomy" id="253628"/>
    <lineage>
        <taxon>Eukaryota</taxon>
        <taxon>Fungi</taxon>
        <taxon>Dikarya</taxon>
        <taxon>Ascomycota</taxon>
        <taxon>Pezizomycotina</taxon>
        <taxon>Dothideomycetes</taxon>
        <taxon>Pleosporomycetidae</taxon>
        <taxon>Venturiales</taxon>
        <taxon>Sympoventuriaceae</taxon>
        <taxon>Verruconis</taxon>
    </lineage>
</organism>
<evidence type="ECO:0000313" key="4">
    <source>
        <dbReference type="EMBL" id="KIW04989.1"/>
    </source>
</evidence>
<dbReference type="GO" id="GO:0000272">
    <property type="term" value="P:polysaccharide catabolic process"/>
    <property type="evidence" value="ECO:0007669"/>
    <property type="project" value="TreeGrafter"/>
</dbReference>
<dbReference type="PANTHER" id="PTHR36845:SF1">
    <property type="entry name" value="HYDROLASE, PUTATIVE (AFU_ORTHOLOGUE AFUA_7G05090)-RELATED"/>
    <property type="match status" value="1"/>
</dbReference>
<dbReference type="InterPro" id="IPR012341">
    <property type="entry name" value="6hp_glycosidase-like_sf"/>
</dbReference>
<keyword evidence="1" id="KW-0378">Hydrolase</keyword>
<feature type="region of interest" description="Disordered" evidence="3">
    <location>
        <begin position="1"/>
        <end position="23"/>
    </location>
</feature>
<dbReference type="PANTHER" id="PTHR36845">
    <property type="entry name" value="HYDROLASE, PUTATIVE (AFU_ORTHOLOGUE AFUA_7G05090)-RELATED"/>
    <property type="match status" value="1"/>
</dbReference>
<evidence type="ECO:0000313" key="5">
    <source>
        <dbReference type="Proteomes" id="UP000053259"/>
    </source>
</evidence>
<dbReference type="EMBL" id="KN847539">
    <property type="protein sequence ID" value="KIW04989.1"/>
    <property type="molecule type" value="Genomic_DNA"/>
</dbReference>
<gene>
    <name evidence="4" type="ORF">PV09_04149</name>
</gene>
<protein>
    <recommendedName>
        <fullName evidence="6">Glucuronyl hydrolase</fullName>
    </recommendedName>
</protein>
<dbReference type="RefSeq" id="XP_016214858.1">
    <property type="nucleotide sequence ID" value="XM_016357454.1"/>
</dbReference>
<feature type="compositionally biased region" description="Basic and acidic residues" evidence="3">
    <location>
        <begin position="8"/>
        <end position="23"/>
    </location>
</feature>
<dbReference type="GeneID" id="27312122"/>
<dbReference type="InParanoid" id="A0A0D2B0Z1"/>
<proteinExistence type="inferred from homology"/>